<sequence>MYSERSREAPPARRTGAALHHRGHDNFAATAKKRLPGGMLRCNIVWS</sequence>
<accession>M2T9A4</accession>
<protein>
    <submittedName>
        <fullName evidence="1">Uncharacterized protein</fullName>
    </submittedName>
</protein>
<evidence type="ECO:0000313" key="2">
    <source>
        <dbReference type="Proteomes" id="UP000011717"/>
    </source>
</evidence>
<reference evidence="1 2" key="1">
    <citation type="journal article" date="2013" name="Genome Announc.">
        <title>Draft Genome Sequence of Strain JLT2015T, Belonging to the Family Sphingomonadaceae of the Alphaproteobacteria.</title>
        <authorList>
            <person name="Tang K."/>
            <person name="Liu K."/>
            <person name="Li S."/>
            <person name="Jiao N."/>
        </authorList>
    </citation>
    <scope>NUCLEOTIDE SEQUENCE [LARGE SCALE GENOMIC DNA]</scope>
    <source>
        <strain evidence="1 2">JLT2015</strain>
    </source>
</reference>
<comment type="caution">
    <text evidence="1">The sequence shown here is derived from an EMBL/GenBank/DDBJ whole genome shotgun (WGS) entry which is preliminary data.</text>
</comment>
<proteinExistence type="predicted"/>
<gene>
    <name evidence="1" type="ORF">C725_1727</name>
</gene>
<name>M2T9A4_9SPHN</name>
<organism evidence="1 2">
    <name type="scientific">Pacificimonas flava</name>
    <dbReference type="NCBI Taxonomy" id="1234595"/>
    <lineage>
        <taxon>Bacteria</taxon>
        <taxon>Pseudomonadati</taxon>
        <taxon>Pseudomonadota</taxon>
        <taxon>Alphaproteobacteria</taxon>
        <taxon>Sphingomonadales</taxon>
        <taxon>Sphingosinicellaceae</taxon>
        <taxon>Pacificimonas</taxon>
    </lineage>
</organism>
<evidence type="ECO:0000313" key="1">
    <source>
        <dbReference type="EMBL" id="EMD83129.1"/>
    </source>
</evidence>
<dbReference type="EMBL" id="AMRV01000004">
    <property type="protein sequence ID" value="EMD83129.1"/>
    <property type="molecule type" value="Genomic_DNA"/>
</dbReference>
<keyword evidence="2" id="KW-1185">Reference proteome</keyword>
<dbReference type="Proteomes" id="UP000011717">
    <property type="component" value="Unassembled WGS sequence"/>
</dbReference>
<dbReference type="AlphaFoldDB" id="M2T9A4"/>